<evidence type="ECO:0000313" key="2">
    <source>
        <dbReference type="Proteomes" id="UP000688137"/>
    </source>
</evidence>
<proteinExistence type="predicted"/>
<dbReference type="EMBL" id="CAJJDM010000228">
    <property type="protein sequence ID" value="CAD8117979.1"/>
    <property type="molecule type" value="Genomic_DNA"/>
</dbReference>
<accession>A0A8S1QQH0</accession>
<dbReference type="Proteomes" id="UP000688137">
    <property type="component" value="Unassembled WGS sequence"/>
</dbReference>
<organism evidence="1 2">
    <name type="scientific">Paramecium primaurelia</name>
    <dbReference type="NCBI Taxonomy" id="5886"/>
    <lineage>
        <taxon>Eukaryota</taxon>
        <taxon>Sar</taxon>
        <taxon>Alveolata</taxon>
        <taxon>Ciliophora</taxon>
        <taxon>Intramacronucleata</taxon>
        <taxon>Oligohymenophorea</taxon>
        <taxon>Peniculida</taxon>
        <taxon>Parameciidae</taxon>
        <taxon>Paramecium</taxon>
    </lineage>
</organism>
<comment type="caution">
    <text evidence="1">The sequence shown here is derived from an EMBL/GenBank/DDBJ whole genome shotgun (WGS) entry which is preliminary data.</text>
</comment>
<evidence type="ECO:0000313" key="1">
    <source>
        <dbReference type="EMBL" id="CAD8117979.1"/>
    </source>
</evidence>
<gene>
    <name evidence="1" type="ORF">PPRIM_AZ9-3.1.T2190001</name>
</gene>
<dbReference type="AlphaFoldDB" id="A0A8S1QQH0"/>
<sequence>MNVLEDEQELRRQELIKKEHEETELQKIGLLERQNRLCQTPVGQNGKGEIRFKPKLFDLPSESHGEQYNLKMGRPQSEKVERFGFTSLQIKIIQLEEQHAKITTLEDTFVENSAQFVNSFIYPKSSLWWSEISDVCEKEEYLNSKFAQKSVLLVHLINNSEIVLRVIYFLIQAFWEKIVLQAQFIVDIHYKIILIWNNFPMAQFVKYATNLKCQYEIRQFKENYNVKLLNIDQDKLPLFRYGK</sequence>
<protein>
    <submittedName>
        <fullName evidence="1">Uncharacterized protein</fullName>
    </submittedName>
</protein>
<reference evidence="1" key="1">
    <citation type="submission" date="2021-01" db="EMBL/GenBank/DDBJ databases">
        <authorList>
            <consortium name="Genoscope - CEA"/>
            <person name="William W."/>
        </authorList>
    </citation>
    <scope>NUCLEOTIDE SEQUENCE</scope>
</reference>
<keyword evidence="2" id="KW-1185">Reference proteome</keyword>
<name>A0A8S1QQH0_PARPR</name>